<keyword evidence="9 10" id="KW-0472">Membrane</keyword>
<keyword evidence="5" id="KW-0677">Repeat</keyword>
<keyword evidence="7 12" id="KW-1133">Transmembrane helix</keyword>
<keyword evidence="14" id="KW-1185">Reference proteome</keyword>
<feature type="repeat" description="Solcar" evidence="10">
    <location>
        <begin position="126"/>
        <end position="218"/>
    </location>
</feature>
<comment type="subcellular location">
    <subcellularLocation>
        <location evidence="1">Mitochondrion inner membrane</location>
        <topology evidence="1">Multi-pass membrane protein</topology>
    </subcellularLocation>
</comment>
<sequence>MPQASTPHEELKTIKVVPVIRYDSLWVSYVVSVLAAWVAEFVTYPLDLTKTRLQIQGEASSSKGTKLQYRGMLKTAFGIVREEGTLKLWQGISAGLARHVIYSGTRMVAFQLMRDDVFKKKPNEHFALWKSAVCGISAGGFAQYISSPTDLLKVQLQMEGKRRLMGLPPRVHSMTDAFKKVVKSSGYRGLWKGSVPNVQRAALVNLGDLTTYDYAKRFILMNTTWKDNHFVHVLASFCAGFVAALMGTPADVIKTRVMNQPLDKDGRGLLYKSSIDCLIKTTKAEGFAALYKGFFPIWLRMAPWSLTFWLSYEEVMVTIRTNNL</sequence>
<dbReference type="PROSITE" id="PS50920">
    <property type="entry name" value="SOLCAR"/>
    <property type="match status" value="3"/>
</dbReference>
<evidence type="ECO:0000256" key="1">
    <source>
        <dbReference type="ARBA" id="ARBA00004448"/>
    </source>
</evidence>
<dbReference type="PANTHER" id="PTHR45618">
    <property type="entry name" value="MITOCHONDRIAL DICARBOXYLATE CARRIER-RELATED"/>
    <property type="match status" value="1"/>
</dbReference>
<dbReference type="InterPro" id="IPR002067">
    <property type="entry name" value="MCP"/>
</dbReference>
<feature type="transmembrane region" description="Helical" evidence="12">
    <location>
        <begin position="26"/>
        <end position="46"/>
    </location>
</feature>
<accession>A0AAN7NWR7</accession>
<dbReference type="GO" id="GO:0055085">
    <property type="term" value="P:transmembrane transport"/>
    <property type="evidence" value="ECO:0007669"/>
    <property type="project" value="InterPro"/>
</dbReference>
<evidence type="ECO:0008006" key="15">
    <source>
        <dbReference type="Google" id="ProtNLM"/>
    </source>
</evidence>
<dbReference type="InterPro" id="IPR050391">
    <property type="entry name" value="Mito_Metabolite_Transporter"/>
</dbReference>
<feature type="transmembrane region" description="Helical" evidence="12">
    <location>
        <begin position="230"/>
        <end position="248"/>
    </location>
</feature>
<evidence type="ECO:0000256" key="10">
    <source>
        <dbReference type="PROSITE-ProRule" id="PRU00282"/>
    </source>
</evidence>
<feature type="repeat" description="Solcar" evidence="10">
    <location>
        <begin position="23"/>
        <end position="116"/>
    </location>
</feature>
<dbReference type="FunFam" id="1.50.40.10:FF:000062">
    <property type="entry name" value="mitochondrial uncoupling protein 3"/>
    <property type="match status" value="1"/>
</dbReference>
<evidence type="ECO:0000256" key="5">
    <source>
        <dbReference type="ARBA" id="ARBA00022737"/>
    </source>
</evidence>
<keyword evidence="8" id="KW-0496">Mitochondrion</keyword>
<evidence type="ECO:0000256" key="3">
    <source>
        <dbReference type="ARBA" id="ARBA00022448"/>
    </source>
</evidence>
<evidence type="ECO:0000256" key="12">
    <source>
        <dbReference type="SAM" id="Phobius"/>
    </source>
</evidence>
<dbReference type="AlphaFoldDB" id="A0AAN7NWR7"/>
<dbReference type="SUPFAM" id="SSF103506">
    <property type="entry name" value="Mitochondrial carrier"/>
    <property type="match status" value="1"/>
</dbReference>
<dbReference type="Pfam" id="PF00153">
    <property type="entry name" value="Mito_carr"/>
    <property type="match status" value="3"/>
</dbReference>
<gene>
    <name evidence="13" type="ORF">RN001_013825</name>
</gene>
<keyword evidence="3 11" id="KW-0813">Transport</keyword>
<dbReference type="InterPro" id="IPR023395">
    <property type="entry name" value="MCP_dom_sf"/>
</dbReference>
<feature type="repeat" description="Solcar" evidence="10">
    <location>
        <begin position="227"/>
        <end position="318"/>
    </location>
</feature>
<evidence type="ECO:0000313" key="13">
    <source>
        <dbReference type="EMBL" id="KAK4874465.1"/>
    </source>
</evidence>
<evidence type="ECO:0000256" key="2">
    <source>
        <dbReference type="ARBA" id="ARBA00006375"/>
    </source>
</evidence>
<evidence type="ECO:0000256" key="9">
    <source>
        <dbReference type="ARBA" id="ARBA00023136"/>
    </source>
</evidence>
<comment type="similarity">
    <text evidence="2 11">Belongs to the mitochondrial carrier (TC 2.A.29) family.</text>
</comment>
<name>A0AAN7NWR7_9COLE</name>
<keyword evidence="6" id="KW-0999">Mitochondrion inner membrane</keyword>
<evidence type="ECO:0000256" key="6">
    <source>
        <dbReference type="ARBA" id="ARBA00022792"/>
    </source>
</evidence>
<dbReference type="InterPro" id="IPR018108">
    <property type="entry name" value="MCP_transmembrane"/>
</dbReference>
<evidence type="ECO:0000256" key="8">
    <source>
        <dbReference type="ARBA" id="ARBA00023128"/>
    </source>
</evidence>
<keyword evidence="4 10" id="KW-0812">Transmembrane</keyword>
<dbReference type="EMBL" id="JARPUR010000006">
    <property type="protein sequence ID" value="KAK4874465.1"/>
    <property type="molecule type" value="Genomic_DNA"/>
</dbReference>
<reference evidence="14" key="1">
    <citation type="submission" date="2023-01" db="EMBL/GenBank/DDBJ databases">
        <title>Key to firefly adult light organ development and bioluminescence: homeobox transcription factors regulate luciferase expression and transportation to peroxisome.</title>
        <authorList>
            <person name="Fu X."/>
        </authorList>
    </citation>
    <scope>NUCLEOTIDE SEQUENCE [LARGE SCALE GENOMIC DNA]</scope>
</reference>
<dbReference type="Proteomes" id="UP001353858">
    <property type="component" value="Unassembled WGS sequence"/>
</dbReference>
<comment type="caution">
    <text evidence="13">The sequence shown here is derived from an EMBL/GenBank/DDBJ whole genome shotgun (WGS) entry which is preliminary data.</text>
</comment>
<dbReference type="PRINTS" id="PR00784">
    <property type="entry name" value="MTUNCOUPLING"/>
</dbReference>
<dbReference type="GO" id="GO:0005743">
    <property type="term" value="C:mitochondrial inner membrane"/>
    <property type="evidence" value="ECO:0007669"/>
    <property type="project" value="UniProtKB-SubCell"/>
</dbReference>
<organism evidence="13 14">
    <name type="scientific">Aquatica leii</name>
    <dbReference type="NCBI Taxonomy" id="1421715"/>
    <lineage>
        <taxon>Eukaryota</taxon>
        <taxon>Metazoa</taxon>
        <taxon>Ecdysozoa</taxon>
        <taxon>Arthropoda</taxon>
        <taxon>Hexapoda</taxon>
        <taxon>Insecta</taxon>
        <taxon>Pterygota</taxon>
        <taxon>Neoptera</taxon>
        <taxon>Endopterygota</taxon>
        <taxon>Coleoptera</taxon>
        <taxon>Polyphaga</taxon>
        <taxon>Elateriformia</taxon>
        <taxon>Elateroidea</taxon>
        <taxon>Lampyridae</taxon>
        <taxon>Luciolinae</taxon>
        <taxon>Aquatica</taxon>
    </lineage>
</organism>
<evidence type="ECO:0000256" key="7">
    <source>
        <dbReference type="ARBA" id="ARBA00022989"/>
    </source>
</evidence>
<protein>
    <recommendedName>
        <fullName evidence="15">Mitochondrial uncoupling protein 4</fullName>
    </recommendedName>
</protein>
<evidence type="ECO:0000313" key="14">
    <source>
        <dbReference type="Proteomes" id="UP001353858"/>
    </source>
</evidence>
<dbReference type="Gene3D" id="1.50.40.10">
    <property type="entry name" value="Mitochondrial carrier domain"/>
    <property type="match status" value="1"/>
</dbReference>
<proteinExistence type="inferred from homology"/>
<evidence type="ECO:0000256" key="11">
    <source>
        <dbReference type="RuleBase" id="RU000488"/>
    </source>
</evidence>
<evidence type="ECO:0000256" key="4">
    <source>
        <dbReference type="ARBA" id="ARBA00022692"/>
    </source>
</evidence>